<gene>
    <name evidence="1" type="ORF">Q8G35_12590</name>
</gene>
<organism evidence="1 2">
    <name type="scientific">Peribacillus simplex</name>
    <dbReference type="NCBI Taxonomy" id="1478"/>
    <lineage>
        <taxon>Bacteria</taxon>
        <taxon>Bacillati</taxon>
        <taxon>Bacillota</taxon>
        <taxon>Bacilli</taxon>
        <taxon>Bacillales</taxon>
        <taxon>Bacillaceae</taxon>
        <taxon>Peribacillus</taxon>
    </lineage>
</organism>
<dbReference type="RefSeq" id="WP_305160533.1">
    <property type="nucleotide sequence ID" value="NZ_JAUUTP010000011.1"/>
</dbReference>
<sequence length="54" mass="6150">MTIATRPTINKPLRSINIAPKYSNLNNLPVVENKEKRQQILKNSLESASKIKVF</sequence>
<evidence type="ECO:0000313" key="2">
    <source>
        <dbReference type="Proteomes" id="UP001178277"/>
    </source>
</evidence>
<dbReference type="EMBL" id="JAUUTP010000011">
    <property type="protein sequence ID" value="MDP1419249.1"/>
    <property type="molecule type" value="Genomic_DNA"/>
</dbReference>
<name>A0AA90T1N8_9BACI</name>
<reference evidence="1" key="1">
    <citation type="submission" date="2023-07" db="EMBL/GenBank/DDBJ databases">
        <title>Murine gut Bacillus species.</title>
        <authorList>
            <person name="Gutman E."/>
            <person name="Hashuel R."/>
            <person name="Litvak Y."/>
        </authorList>
    </citation>
    <scope>NUCLEOTIDE SEQUENCE</scope>
    <source>
        <strain evidence="1">RU283</strain>
    </source>
</reference>
<dbReference type="Proteomes" id="UP001178277">
    <property type="component" value="Unassembled WGS sequence"/>
</dbReference>
<comment type="caution">
    <text evidence="1">The sequence shown here is derived from an EMBL/GenBank/DDBJ whole genome shotgun (WGS) entry which is preliminary data.</text>
</comment>
<accession>A0AA90T1N8</accession>
<evidence type="ECO:0000313" key="1">
    <source>
        <dbReference type="EMBL" id="MDP1419249.1"/>
    </source>
</evidence>
<protein>
    <submittedName>
        <fullName evidence="1">Uncharacterized protein</fullName>
    </submittedName>
</protein>
<dbReference type="AlphaFoldDB" id="A0AA90T1N8"/>
<proteinExistence type="predicted"/>